<keyword evidence="3" id="KW-1185">Reference proteome</keyword>
<accession>A0A9W7KY79</accession>
<gene>
    <name evidence="2" type="ORF">TrVE_jg2472</name>
</gene>
<proteinExistence type="predicted"/>
<feature type="transmembrane region" description="Helical" evidence="1">
    <location>
        <begin position="114"/>
        <end position="130"/>
    </location>
</feature>
<dbReference type="EMBL" id="BRXX01000524">
    <property type="protein sequence ID" value="GMI15590.1"/>
    <property type="molecule type" value="Genomic_DNA"/>
</dbReference>
<evidence type="ECO:0000313" key="2">
    <source>
        <dbReference type="EMBL" id="GMI15590.1"/>
    </source>
</evidence>
<reference evidence="3" key="1">
    <citation type="journal article" date="2023" name="Commun. Biol.">
        <title>Genome analysis of Parmales, the sister group of diatoms, reveals the evolutionary specialization of diatoms from phago-mixotrophs to photoautotrophs.</title>
        <authorList>
            <person name="Ban H."/>
            <person name="Sato S."/>
            <person name="Yoshikawa S."/>
            <person name="Yamada K."/>
            <person name="Nakamura Y."/>
            <person name="Ichinomiya M."/>
            <person name="Sato N."/>
            <person name="Blanc-Mathieu R."/>
            <person name="Endo H."/>
            <person name="Kuwata A."/>
            <person name="Ogata H."/>
        </authorList>
    </citation>
    <scope>NUCLEOTIDE SEQUENCE [LARGE SCALE GENOMIC DNA]</scope>
    <source>
        <strain evidence="3">NIES 3699</strain>
    </source>
</reference>
<organism evidence="2 3">
    <name type="scientific">Triparma verrucosa</name>
    <dbReference type="NCBI Taxonomy" id="1606542"/>
    <lineage>
        <taxon>Eukaryota</taxon>
        <taxon>Sar</taxon>
        <taxon>Stramenopiles</taxon>
        <taxon>Ochrophyta</taxon>
        <taxon>Bolidophyceae</taxon>
        <taxon>Parmales</taxon>
        <taxon>Triparmaceae</taxon>
        <taxon>Triparma</taxon>
    </lineage>
</organism>
<comment type="caution">
    <text evidence="2">The sequence shown here is derived from an EMBL/GenBank/DDBJ whole genome shotgun (WGS) entry which is preliminary data.</text>
</comment>
<feature type="transmembrane region" description="Helical" evidence="1">
    <location>
        <begin position="69"/>
        <end position="94"/>
    </location>
</feature>
<name>A0A9W7KY79_9STRA</name>
<sequence>MLVLYLLPLYIGQLTGLRFDFSDHIVLYYVQVYPICVITLYAVTSKIAFGRLLQSITPGYMYPGEEGVVAFVGRVVKVLGVYYVYVGVPGLMIWECCRGSYKTAKFFHTPRETVVGMGICYAFWFLALKFRK</sequence>
<keyword evidence="1" id="KW-0812">Transmembrane</keyword>
<keyword evidence="1" id="KW-1133">Transmembrane helix</keyword>
<evidence type="ECO:0000256" key="1">
    <source>
        <dbReference type="SAM" id="Phobius"/>
    </source>
</evidence>
<protein>
    <submittedName>
        <fullName evidence="2">Uncharacterized protein</fullName>
    </submittedName>
</protein>
<evidence type="ECO:0000313" key="3">
    <source>
        <dbReference type="Proteomes" id="UP001165160"/>
    </source>
</evidence>
<dbReference type="Proteomes" id="UP001165160">
    <property type="component" value="Unassembled WGS sequence"/>
</dbReference>
<feature type="transmembrane region" description="Helical" evidence="1">
    <location>
        <begin position="26"/>
        <end position="49"/>
    </location>
</feature>
<keyword evidence="1" id="KW-0472">Membrane</keyword>
<dbReference type="AlphaFoldDB" id="A0A9W7KY79"/>